<dbReference type="InterPro" id="IPR025341">
    <property type="entry name" value="DUF4247"/>
</dbReference>
<dbReference type="PROSITE" id="PS51257">
    <property type="entry name" value="PROKAR_LIPOPROTEIN"/>
    <property type="match status" value="1"/>
</dbReference>
<evidence type="ECO:0000313" key="3">
    <source>
        <dbReference type="Proteomes" id="UP001235343"/>
    </source>
</evidence>
<sequence>MKNSIVQVLFGVLILIGLTACGSSQFSGLGTNEQPDVSVDNIPDEPSKQELISQIEASDSNSIEPIIANNFYLLDTVSGDNESANVYATKQFEMEELVSVISDSLTPDEKSEVKDNQQILIYPNHFVTFKLSEEDSSTILMEVANDNFVRNNYSPNYLNSFFTFALINRMLSADNWAQNRRNQCSNGACYGGYSTNRSQNQGGVTSNRGMSTVRGGGPSAGK</sequence>
<comment type="caution">
    <text evidence="2">The sequence shown here is derived from an EMBL/GenBank/DDBJ whole genome shotgun (WGS) entry which is preliminary data.</text>
</comment>
<name>A0ABT7L636_9BACI</name>
<feature type="region of interest" description="Disordered" evidence="1">
    <location>
        <begin position="195"/>
        <end position="222"/>
    </location>
</feature>
<feature type="compositionally biased region" description="Polar residues" evidence="1">
    <location>
        <begin position="195"/>
        <end position="210"/>
    </location>
</feature>
<accession>A0ABT7L636</accession>
<proteinExistence type="predicted"/>
<dbReference type="Proteomes" id="UP001235343">
    <property type="component" value="Unassembled WGS sequence"/>
</dbReference>
<dbReference type="EMBL" id="JASTZU010000039">
    <property type="protein sequence ID" value="MDL4841328.1"/>
    <property type="molecule type" value="Genomic_DNA"/>
</dbReference>
<protein>
    <submittedName>
        <fullName evidence="2">DUF4247 domain-containing protein</fullName>
    </submittedName>
</protein>
<evidence type="ECO:0000256" key="1">
    <source>
        <dbReference type="SAM" id="MobiDB-lite"/>
    </source>
</evidence>
<dbReference type="Pfam" id="PF14042">
    <property type="entry name" value="DUF4247"/>
    <property type="match status" value="1"/>
</dbReference>
<gene>
    <name evidence="2" type="ORF">QQS35_12830</name>
</gene>
<reference evidence="2 3" key="1">
    <citation type="submission" date="2023-06" db="EMBL/GenBank/DDBJ databases">
        <title>Aquibacillus rhizosphaerae LR5S19.</title>
        <authorList>
            <person name="Sun J.-Q."/>
        </authorList>
    </citation>
    <scope>NUCLEOTIDE SEQUENCE [LARGE SCALE GENOMIC DNA]</scope>
    <source>
        <strain evidence="2 3">LR5S19</strain>
    </source>
</reference>
<keyword evidence="3" id="KW-1185">Reference proteome</keyword>
<dbReference type="RefSeq" id="WP_285932554.1">
    <property type="nucleotide sequence ID" value="NZ_JASTZU010000039.1"/>
</dbReference>
<organism evidence="2 3">
    <name type="scientific">Aquibacillus rhizosphaerae</name>
    <dbReference type="NCBI Taxonomy" id="3051431"/>
    <lineage>
        <taxon>Bacteria</taxon>
        <taxon>Bacillati</taxon>
        <taxon>Bacillota</taxon>
        <taxon>Bacilli</taxon>
        <taxon>Bacillales</taxon>
        <taxon>Bacillaceae</taxon>
        <taxon>Aquibacillus</taxon>
    </lineage>
</organism>
<evidence type="ECO:0000313" key="2">
    <source>
        <dbReference type="EMBL" id="MDL4841328.1"/>
    </source>
</evidence>